<dbReference type="STRING" id="364199.SAMN04489858_109111"/>
<feature type="region of interest" description="Disordered" evidence="1">
    <location>
        <begin position="1"/>
        <end position="33"/>
    </location>
</feature>
<evidence type="ECO:0000256" key="1">
    <source>
        <dbReference type="SAM" id="MobiDB-lite"/>
    </source>
</evidence>
<evidence type="ECO:0000313" key="2">
    <source>
        <dbReference type="EMBL" id="SET75380.1"/>
    </source>
</evidence>
<dbReference type="Proteomes" id="UP000199180">
    <property type="component" value="Unassembled WGS sequence"/>
</dbReference>
<accession>A0A1I0GY13</accession>
<reference evidence="2 3" key="1">
    <citation type="submission" date="2016-10" db="EMBL/GenBank/DDBJ databases">
        <authorList>
            <person name="de Groot N.N."/>
        </authorList>
    </citation>
    <scope>NUCLEOTIDE SEQUENCE [LARGE SCALE GENOMIC DNA]</scope>
    <source>
        <strain evidence="2 3">DSM 17862</strain>
    </source>
</reference>
<sequence length="101" mass="10874">MDSKQVKSAAPAEKPRRKPPAAGKGRKKGTPNKITATLKEAILQAAENAGGVKGTVGYLEKQAKENPQVFMPLLGKVLPMQVQHEGAIRIERVDVKFVGDE</sequence>
<gene>
    <name evidence="2" type="ORF">SAMN04489858_109111</name>
</gene>
<protein>
    <submittedName>
        <fullName evidence="2">Uncharacterized protein</fullName>
    </submittedName>
</protein>
<dbReference type="RefSeq" id="WP_090735715.1">
    <property type="nucleotide sequence ID" value="NZ_FOHO01000009.1"/>
</dbReference>
<organism evidence="2 3">
    <name type="scientific">Paracoccus homiensis</name>
    <dbReference type="NCBI Taxonomy" id="364199"/>
    <lineage>
        <taxon>Bacteria</taxon>
        <taxon>Pseudomonadati</taxon>
        <taxon>Pseudomonadota</taxon>
        <taxon>Alphaproteobacteria</taxon>
        <taxon>Rhodobacterales</taxon>
        <taxon>Paracoccaceae</taxon>
        <taxon>Paracoccus</taxon>
    </lineage>
</organism>
<proteinExistence type="predicted"/>
<dbReference type="OrthoDB" id="8410886at2"/>
<keyword evidence="3" id="KW-1185">Reference proteome</keyword>
<dbReference type="EMBL" id="FOHO01000009">
    <property type="protein sequence ID" value="SET75380.1"/>
    <property type="molecule type" value="Genomic_DNA"/>
</dbReference>
<dbReference type="AlphaFoldDB" id="A0A1I0GY13"/>
<evidence type="ECO:0000313" key="3">
    <source>
        <dbReference type="Proteomes" id="UP000199180"/>
    </source>
</evidence>
<name>A0A1I0GY13_9RHOB</name>
<feature type="compositionally biased region" description="Basic residues" evidence="1">
    <location>
        <begin position="15"/>
        <end position="30"/>
    </location>
</feature>